<accession>X0Y0E3</accession>
<protein>
    <submittedName>
        <fullName evidence="1">Uncharacterized protein</fullName>
    </submittedName>
</protein>
<dbReference type="EMBL" id="BARS01057616">
    <property type="protein sequence ID" value="GAG42263.1"/>
    <property type="molecule type" value="Genomic_DNA"/>
</dbReference>
<sequence length="55" mass="6358">MDNQDLTLERRLKAKDKLIAELLEALELIVDDRGWETIDDARKIAAEAIRKHKGE</sequence>
<organism evidence="1">
    <name type="scientific">marine sediment metagenome</name>
    <dbReference type="NCBI Taxonomy" id="412755"/>
    <lineage>
        <taxon>unclassified sequences</taxon>
        <taxon>metagenomes</taxon>
        <taxon>ecological metagenomes</taxon>
    </lineage>
</organism>
<comment type="caution">
    <text evidence="1">The sequence shown here is derived from an EMBL/GenBank/DDBJ whole genome shotgun (WGS) entry which is preliminary data.</text>
</comment>
<reference evidence="1" key="1">
    <citation type="journal article" date="2014" name="Front. Microbiol.">
        <title>High frequency of phylogenetically diverse reductive dehalogenase-homologous genes in deep subseafloor sedimentary metagenomes.</title>
        <authorList>
            <person name="Kawai M."/>
            <person name="Futagami T."/>
            <person name="Toyoda A."/>
            <person name="Takaki Y."/>
            <person name="Nishi S."/>
            <person name="Hori S."/>
            <person name="Arai W."/>
            <person name="Tsubouchi T."/>
            <person name="Morono Y."/>
            <person name="Uchiyama I."/>
            <person name="Ito T."/>
            <person name="Fujiyama A."/>
            <person name="Inagaki F."/>
            <person name="Takami H."/>
        </authorList>
    </citation>
    <scope>NUCLEOTIDE SEQUENCE</scope>
    <source>
        <strain evidence="1">Expedition CK06-06</strain>
    </source>
</reference>
<dbReference type="AlphaFoldDB" id="X0Y0E3"/>
<name>X0Y0E3_9ZZZZ</name>
<gene>
    <name evidence="1" type="ORF">S01H1_84406</name>
</gene>
<proteinExistence type="predicted"/>
<evidence type="ECO:0000313" key="1">
    <source>
        <dbReference type="EMBL" id="GAG42263.1"/>
    </source>
</evidence>